<dbReference type="Proteomes" id="UP000178999">
    <property type="component" value="Unassembled WGS sequence"/>
</dbReference>
<dbReference type="AlphaFoldDB" id="A0A1F8CTH1"/>
<evidence type="ECO:0000313" key="2">
    <source>
        <dbReference type="EMBL" id="OGM78875.1"/>
    </source>
</evidence>
<feature type="transmembrane region" description="Helical" evidence="1">
    <location>
        <begin position="7"/>
        <end position="25"/>
    </location>
</feature>
<sequence length="189" mass="21588">MKRKLGIALYVLAFFAHLFFVRLFFVTPSEEIGRKGTIIIAGFVTTFTLTNVLLLGVYNNRQDVIKKVKDLLRQTEGYFAVVYQRSIFTLRTEIENQPNKIIVVHILGGKEVLILVQDLDKEPLSYYKGGIPIQREHITSRGKVWVRLTVNKPHTAPSDVYVPALDLKISLFSQELNPFMGYEILGYLA</sequence>
<feature type="transmembrane region" description="Helical" evidence="1">
    <location>
        <begin position="37"/>
        <end position="58"/>
    </location>
</feature>
<evidence type="ECO:0000256" key="1">
    <source>
        <dbReference type="SAM" id="Phobius"/>
    </source>
</evidence>
<name>A0A1F8CTH1_9BACT</name>
<proteinExistence type="predicted"/>
<protein>
    <submittedName>
        <fullName evidence="2">Uncharacterized protein</fullName>
    </submittedName>
</protein>
<reference evidence="2 3" key="1">
    <citation type="journal article" date="2016" name="Nat. Commun.">
        <title>Thousands of microbial genomes shed light on interconnected biogeochemical processes in an aquifer system.</title>
        <authorList>
            <person name="Anantharaman K."/>
            <person name="Brown C.T."/>
            <person name="Hug L.A."/>
            <person name="Sharon I."/>
            <person name="Castelle C.J."/>
            <person name="Probst A.J."/>
            <person name="Thomas B.C."/>
            <person name="Singh A."/>
            <person name="Wilkins M.J."/>
            <person name="Karaoz U."/>
            <person name="Brodie E.L."/>
            <person name="Williams K.H."/>
            <person name="Hubbard S.S."/>
            <person name="Banfield J.F."/>
        </authorList>
    </citation>
    <scope>NUCLEOTIDE SEQUENCE [LARGE SCALE GENOMIC DNA]</scope>
</reference>
<gene>
    <name evidence="2" type="ORF">A2382_02385</name>
</gene>
<keyword evidence="1" id="KW-0812">Transmembrane</keyword>
<keyword evidence="1" id="KW-1133">Transmembrane helix</keyword>
<dbReference type="EMBL" id="MGHY01000026">
    <property type="protein sequence ID" value="OGM78875.1"/>
    <property type="molecule type" value="Genomic_DNA"/>
</dbReference>
<evidence type="ECO:0000313" key="3">
    <source>
        <dbReference type="Proteomes" id="UP000178999"/>
    </source>
</evidence>
<comment type="caution">
    <text evidence="2">The sequence shown here is derived from an EMBL/GenBank/DDBJ whole genome shotgun (WGS) entry which is preliminary data.</text>
</comment>
<accession>A0A1F8CTH1</accession>
<keyword evidence="1" id="KW-0472">Membrane</keyword>
<organism evidence="2 3">
    <name type="scientific">Candidatus Woesebacteria bacterium RIFOXYB1_FULL_38_16</name>
    <dbReference type="NCBI Taxonomy" id="1802538"/>
    <lineage>
        <taxon>Bacteria</taxon>
        <taxon>Candidatus Woeseibacteriota</taxon>
    </lineage>
</organism>